<feature type="transmembrane region" description="Helical" evidence="6">
    <location>
        <begin position="302"/>
        <end position="324"/>
    </location>
</feature>
<feature type="transmembrane region" description="Helical" evidence="6">
    <location>
        <begin position="67"/>
        <end position="91"/>
    </location>
</feature>
<gene>
    <name evidence="7" type="ORF">ET471_01890</name>
</gene>
<proteinExistence type="predicted"/>
<feature type="transmembrane region" description="Helical" evidence="6">
    <location>
        <begin position="432"/>
        <end position="451"/>
    </location>
</feature>
<protein>
    <submittedName>
        <fullName evidence="7">Amino acid permease</fullName>
    </submittedName>
</protein>
<accession>A0A4P6F156</accession>
<feature type="transmembrane region" description="Helical" evidence="6">
    <location>
        <begin position="497"/>
        <end position="515"/>
    </location>
</feature>
<feature type="transmembrane region" description="Helical" evidence="6">
    <location>
        <begin position="198"/>
        <end position="221"/>
    </location>
</feature>
<feature type="transmembrane region" description="Helical" evidence="6">
    <location>
        <begin position="173"/>
        <end position="191"/>
    </location>
</feature>
<dbReference type="Pfam" id="PF13520">
    <property type="entry name" value="AA_permease_2"/>
    <property type="match status" value="1"/>
</dbReference>
<evidence type="ECO:0000256" key="4">
    <source>
        <dbReference type="ARBA" id="ARBA00022989"/>
    </source>
</evidence>
<evidence type="ECO:0000256" key="2">
    <source>
        <dbReference type="ARBA" id="ARBA00022448"/>
    </source>
</evidence>
<keyword evidence="3 6" id="KW-0812">Transmembrane</keyword>
<dbReference type="Proteomes" id="UP000292118">
    <property type="component" value="Chromosome"/>
</dbReference>
<organism evidence="7 8">
    <name type="scientific">Xylanimonas protaetiae</name>
    <dbReference type="NCBI Taxonomy" id="2509457"/>
    <lineage>
        <taxon>Bacteria</taxon>
        <taxon>Bacillati</taxon>
        <taxon>Actinomycetota</taxon>
        <taxon>Actinomycetes</taxon>
        <taxon>Micrococcales</taxon>
        <taxon>Promicromonosporaceae</taxon>
        <taxon>Xylanimonas</taxon>
    </lineage>
</organism>
<keyword evidence="2" id="KW-0813">Transport</keyword>
<dbReference type="AlphaFoldDB" id="A0A4P6F156"/>
<dbReference type="PIRSF" id="PIRSF006060">
    <property type="entry name" value="AA_transporter"/>
    <property type="match status" value="1"/>
</dbReference>
<feature type="transmembrane region" description="Helical" evidence="6">
    <location>
        <begin position="36"/>
        <end position="55"/>
    </location>
</feature>
<evidence type="ECO:0000256" key="6">
    <source>
        <dbReference type="SAM" id="Phobius"/>
    </source>
</evidence>
<keyword evidence="4 6" id="KW-1133">Transmembrane helix</keyword>
<dbReference type="Gene3D" id="1.20.1740.10">
    <property type="entry name" value="Amino acid/polyamine transporter I"/>
    <property type="match status" value="1"/>
</dbReference>
<feature type="transmembrane region" description="Helical" evidence="6">
    <location>
        <begin position="472"/>
        <end position="491"/>
    </location>
</feature>
<feature type="transmembrane region" description="Helical" evidence="6">
    <location>
        <begin position="407"/>
        <end position="426"/>
    </location>
</feature>
<evidence type="ECO:0000313" key="7">
    <source>
        <dbReference type="EMBL" id="QAY68946.1"/>
    </source>
</evidence>
<feature type="transmembrane region" description="Helical" evidence="6">
    <location>
        <begin position="359"/>
        <end position="386"/>
    </location>
</feature>
<dbReference type="OrthoDB" id="9762947at2"/>
<sequence>MRTSRRGTRMQLMRRRSIEATIAASDEPERHLRRTLGAWDLVVLGISVVIGAGIFSKAAMVSATQTGPAVVLSFVIAGVVCALAALCYAEFASHMPVAGSAYTFSYASMGELVAWIIGWDLILEMFFASGVVAKAWGLYLDNVLNLFGLGGVDEHGVASGIHNTVQLPGGITFDWGTVVLIAVLAAMLTIGTKLSTRFTGVLTAIKVGIVLLIIVVGFSYFSASRLSPFIPSTESFGESATHGTVWTQTLFSFFSGAELSVGGVFGILAGAGTVFFAFIGFDVVATAAEETRDPRRNVPRGILGGLAITTVLYILVSLALSGMATPQQLRDATPDGGASATIITAFQLQPNAPEWATKVIAVGILVGLTTVVMVLMLGLTRVVFAMSRDGLLPRSLSKTSERFGTPVRLQVGGAVLIALVTAFTKVDVLGNMVNIGTLSAFVLVSFGVPILRARRKKALAIEGKEETDHFRVPWSPALPIISGVACIWLMLQLDVETWVRFVVWLAVGFVIYFAYGYRSSQLHKHPQDIAADYREARQGSLGAEPRP</sequence>
<evidence type="ECO:0000256" key="1">
    <source>
        <dbReference type="ARBA" id="ARBA00004141"/>
    </source>
</evidence>
<evidence type="ECO:0000256" key="3">
    <source>
        <dbReference type="ARBA" id="ARBA00022692"/>
    </source>
</evidence>
<name>A0A4P6F156_9MICO</name>
<evidence type="ECO:0000313" key="8">
    <source>
        <dbReference type="Proteomes" id="UP000292118"/>
    </source>
</evidence>
<feature type="transmembrane region" description="Helical" evidence="6">
    <location>
        <begin position="259"/>
        <end position="281"/>
    </location>
</feature>
<dbReference type="PANTHER" id="PTHR43243">
    <property type="entry name" value="INNER MEMBRANE TRANSPORTER YGJI-RELATED"/>
    <property type="match status" value="1"/>
</dbReference>
<dbReference type="KEGG" id="xya:ET471_01890"/>
<dbReference type="GO" id="GO:0015171">
    <property type="term" value="F:amino acid transmembrane transporter activity"/>
    <property type="evidence" value="ECO:0007669"/>
    <property type="project" value="TreeGrafter"/>
</dbReference>
<dbReference type="EMBL" id="CP035493">
    <property type="protein sequence ID" value="QAY68946.1"/>
    <property type="molecule type" value="Genomic_DNA"/>
</dbReference>
<evidence type="ECO:0000256" key="5">
    <source>
        <dbReference type="ARBA" id="ARBA00023136"/>
    </source>
</evidence>
<keyword evidence="5 6" id="KW-0472">Membrane</keyword>
<reference evidence="7 8" key="1">
    <citation type="submission" date="2019-01" db="EMBL/GenBank/DDBJ databases">
        <title>Genome sequencing of strain FW10M-9.</title>
        <authorList>
            <person name="Heo J."/>
            <person name="Kim S.-J."/>
            <person name="Kim J.-S."/>
            <person name="Hong S.-B."/>
            <person name="Kwon S.-W."/>
        </authorList>
    </citation>
    <scope>NUCLEOTIDE SEQUENCE [LARGE SCALE GENOMIC DNA]</scope>
    <source>
        <strain evidence="7 8">FW10M-9</strain>
    </source>
</reference>
<dbReference type="InterPro" id="IPR002293">
    <property type="entry name" value="AA/rel_permease1"/>
</dbReference>
<keyword evidence="8" id="KW-1185">Reference proteome</keyword>
<comment type="subcellular location">
    <subcellularLocation>
        <location evidence="1">Membrane</location>
        <topology evidence="1">Multi-pass membrane protein</topology>
    </subcellularLocation>
</comment>
<dbReference type="GO" id="GO:0016020">
    <property type="term" value="C:membrane"/>
    <property type="evidence" value="ECO:0007669"/>
    <property type="project" value="UniProtKB-SubCell"/>
</dbReference>
<dbReference type="PANTHER" id="PTHR43243:SF4">
    <property type="entry name" value="CATIONIC AMINO ACID TRANSPORTER 4"/>
    <property type="match status" value="1"/>
</dbReference>